<name>A0ABT5K8X2_9BURK</name>
<sequence>MRPSKSPEAAVRYRSGAVARMLRMPVATLRVWERRYRLTQVELSASGQRLYTAADVQHLSLLKRLSDLGHAIGSLAALSQQQLQDVAATHAGALADKQPARARLDGRASAAKRPSLRVAVIGKALAARLQSPALLRGLGRPVQWLGPFEDAAQAQAALAGQPVDLLLLQQARLHETWPSELQAAAPSLASLPMALLYRFASSSHCEGLAGAGKALLREPQNDSTLGQWLGGVMNVMTGSLSGLAAAGPDGTREPLPEAGSQIPTRRWDDAALNDFASLSSTVACECPRHVAELLLQLSHFEAYSAECEDRSPADAQLHRYLRCVAAEARASFEAALAHIAVHEGLILPPTRA</sequence>
<dbReference type="SUPFAM" id="SSF46955">
    <property type="entry name" value="Putative DNA-binding domain"/>
    <property type="match status" value="1"/>
</dbReference>
<dbReference type="InterPro" id="IPR000551">
    <property type="entry name" value="MerR-type_HTH_dom"/>
</dbReference>
<proteinExistence type="predicted"/>
<protein>
    <submittedName>
        <fullName evidence="2">MerR family transcriptional regulator</fullName>
    </submittedName>
</protein>
<keyword evidence="3" id="KW-1185">Reference proteome</keyword>
<feature type="domain" description="HTH merR-type" evidence="1">
    <location>
        <begin position="12"/>
        <end position="81"/>
    </location>
</feature>
<dbReference type="SMART" id="SM00422">
    <property type="entry name" value="HTH_MERR"/>
    <property type="match status" value="1"/>
</dbReference>
<gene>
    <name evidence="2" type="ORF">PRZ03_02250</name>
</gene>
<reference evidence="2 3" key="1">
    <citation type="submission" date="2022-10" db="EMBL/GenBank/DDBJ databases">
        <title>Paucibacter sp. hw1 Genome sequencing.</title>
        <authorList>
            <person name="Park S."/>
        </authorList>
    </citation>
    <scope>NUCLEOTIDE SEQUENCE [LARGE SCALE GENOMIC DNA]</scope>
    <source>
        <strain evidence="3">hw1</strain>
    </source>
</reference>
<dbReference type="InterPro" id="IPR009061">
    <property type="entry name" value="DNA-bd_dom_put_sf"/>
</dbReference>
<evidence type="ECO:0000259" key="1">
    <source>
        <dbReference type="PROSITE" id="PS50937"/>
    </source>
</evidence>
<dbReference type="Proteomes" id="UP001221189">
    <property type="component" value="Unassembled WGS sequence"/>
</dbReference>
<evidence type="ECO:0000313" key="2">
    <source>
        <dbReference type="EMBL" id="MDC8770377.1"/>
    </source>
</evidence>
<comment type="caution">
    <text evidence="2">The sequence shown here is derived from an EMBL/GenBank/DDBJ whole genome shotgun (WGS) entry which is preliminary data.</text>
</comment>
<dbReference type="RefSeq" id="WP_273598825.1">
    <property type="nucleotide sequence ID" value="NZ_JAQQXT010000001.1"/>
</dbReference>
<organism evidence="2 3">
    <name type="scientific">Roseateles albus</name>
    <dbReference type="NCBI Taxonomy" id="2987525"/>
    <lineage>
        <taxon>Bacteria</taxon>
        <taxon>Pseudomonadati</taxon>
        <taxon>Pseudomonadota</taxon>
        <taxon>Betaproteobacteria</taxon>
        <taxon>Burkholderiales</taxon>
        <taxon>Sphaerotilaceae</taxon>
        <taxon>Roseateles</taxon>
    </lineage>
</organism>
<evidence type="ECO:0000313" key="3">
    <source>
        <dbReference type="Proteomes" id="UP001221189"/>
    </source>
</evidence>
<dbReference type="CDD" id="cd01104">
    <property type="entry name" value="HTH_MlrA-CarA"/>
    <property type="match status" value="1"/>
</dbReference>
<dbReference type="Pfam" id="PF13411">
    <property type="entry name" value="MerR_1"/>
    <property type="match status" value="1"/>
</dbReference>
<dbReference type="EMBL" id="JAQQXT010000001">
    <property type="protein sequence ID" value="MDC8770377.1"/>
    <property type="molecule type" value="Genomic_DNA"/>
</dbReference>
<dbReference type="Gene3D" id="1.10.1660.10">
    <property type="match status" value="1"/>
</dbReference>
<accession>A0ABT5K8X2</accession>
<dbReference type="PROSITE" id="PS50937">
    <property type="entry name" value="HTH_MERR_2"/>
    <property type="match status" value="1"/>
</dbReference>